<gene>
    <name evidence="7" type="primary">pth</name>
    <name evidence="10" type="ORF">A2478_05380</name>
</gene>
<evidence type="ECO:0000256" key="5">
    <source>
        <dbReference type="ARBA" id="ARBA00038063"/>
    </source>
</evidence>
<dbReference type="STRING" id="1798002.A2478_05380"/>
<dbReference type="GO" id="GO:0004045">
    <property type="term" value="F:peptidyl-tRNA hydrolase activity"/>
    <property type="evidence" value="ECO:0007669"/>
    <property type="project" value="UniProtKB-UniRule"/>
</dbReference>
<feature type="site" description="Stabilizes the basic form of H active site to accept a proton" evidence="7">
    <location>
        <position position="96"/>
    </location>
</feature>
<feature type="site" description="Discriminates between blocked and unblocked aminoacyl-tRNA" evidence="7">
    <location>
        <position position="9"/>
    </location>
</feature>
<feature type="binding site" evidence="7">
    <location>
        <position position="71"/>
    </location>
    <ligand>
        <name>tRNA</name>
        <dbReference type="ChEBI" id="CHEBI:17843"/>
    </ligand>
</feature>
<feature type="binding site" evidence="7">
    <location>
        <position position="117"/>
    </location>
    <ligand>
        <name>tRNA</name>
        <dbReference type="ChEBI" id="CHEBI:17843"/>
    </ligand>
</feature>
<evidence type="ECO:0000256" key="2">
    <source>
        <dbReference type="ARBA" id="ARBA00022555"/>
    </source>
</evidence>
<evidence type="ECO:0000313" key="10">
    <source>
        <dbReference type="EMBL" id="OGF31926.1"/>
    </source>
</evidence>
<feature type="binding site" evidence="7">
    <location>
        <position position="69"/>
    </location>
    <ligand>
        <name>tRNA</name>
        <dbReference type="ChEBI" id="CHEBI:17843"/>
    </ligand>
</feature>
<dbReference type="EMBL" id="MFGJ01000007">
    <property type="protein sequence ID" value="OGF31926.1"/>
    <property type="molecule type" value="Genomic_DNA"/>
</dbReference>
<dbReference type="Pfam" id="PF01195">
    <property type="entry name" value="Pept_tRNA_hydro"/>
    <property type="match status" value="1"/>
</dbReference>
<accession>A0A1F5SZK9</accession>
<keyword evidence="3 7" id="KW-0378">Hydrolase</keyword>
<dbReference type="CDD" id="cd00462">
    <property type="entry name" value="PTH"/>
    <property type="match status" value="1"/>
</dbReference>
<dbReference type="GO" id="GO:0072344">
    <property type="term" value="P:rescue of stalled ribosome"/>
    <property type="evidence" value="ECO:0007669"/>
    <property type="project" value="UniProtKB-UniRule"/>
</dbReference>
<evidence type="ECO:0000313" key="11">
    <source>
        <dbReference type="Proteomes" id="UP000179001"/>
    </source>
</evidence>
<sequence length="177" mass="20420">MKLYIGLGNPGEKYRNTRHNIGFMMLDYIFDKLTEAKFSNWSKNKKFQAEISEGNLHGEKIILAKPYTFMNESGISAQALMHFYKIAPLDLTVLHDDLDIEFGLFKLQTDRSSAGHNGIKSIIEKINTQQFNRVRLGIAKKGKNKQADAAKYVLKKFNFLEKIKLNSIFEQVYKSMF</sequence>
<reference evidence="10 11" key="1">
    <citation type="journal article" date="2016" name="Nat. Commun.">
        <title>Thousands of microbial genomes shed light on interconnected biogeochemical processes in an aquifer system.</title>
        <authorList>
            <person name="Anantharaman K."/>
            <person name="Brown C.T."/>
            <person name="Hug L.A."/>
            <person name="Sharon I."/>
            <person name="Castelle C.J."/>
            <person name="Probst A.J."/>
            <person name="Thomas B.C."/>
            <person name="Singh A."/>
            <person name="Wilkins M.J."/>
            <person name="Karaoz U."/>
            <person name="Brodie E.L."/>
            <person name="Williams K.H."/>
            <person name="Hubbard S.S."/>
            <person name="Banfield J.F."/>
        </authorList>
    </citation>
    <scope>NUCLEOTIDE SEQUENCE [LARGE SCALE GENOMIC DNA]</scope>
</reference>
<dbReference type="PANTHER" id="PTHR17224">
    <property type="entry name" value="PEPTIDYL-TRNA HYDROLASE"/>
    <property type="match status" value="1"/>
</dbReference>
<evidence type="ECO:0000256" key="1">
    <source>
        <dbReference type="ARBA" id="ARBA00013260"/>
    </source>
</evidence>
<dbReference type="EC" id="3.1.1.29" evidence="1 7"/>
<comment type="function">
    <text evidence="7">Catalyzes the release of premature peptidyl moieties from peptidyl-tRNA molecules trapped in stalled 50S ribosomal subunits, and thus maintains levels of free tRNAs and 50S ribosomes.</text>
</comment>
<dbReference type="FunFam" id="3.40.50.1470:FF:000001">
    <property type="entry name" value="Peptidyl-tRNA hydrolase"/>
    <property type="match status" value="1"/>
</dbReference>
<dbReference type="PROSITE" id="PS01195">
    <property type="entry name" value="PEPT_TRNA_HYDROL_1"/>
    <property type="match status" value="1"/>
</dbReference>
<dbReference type="SUPFAM" id="SSF53178">
    <property type="entry name" value="Peptidyl-tRNA hydrolase-like"/>
    <property type="match status" value="1"/>
</dbReference>
<dbReference type="InterPro" id="IPR001328">
    <property type="entry name" value="Pept_tRNA_hydro"/>
</dbReference>
<dbReference type="InterPro" id="IPR036416">
    <property type="entry name" value="Pept_tRNA_hydro_sf"/>
</dbReference>
<dbReference type="GO" id="GO:0006515">
    <property type="term" value="P:protein quality control for misfolded or incompletely synthesized proteins"/>
    <property type="evidence" value="ECO:0007669"/>
    <property type="project" value="UniProtKB-UniRule"/>
</dbReference>
<keyword evidence="7" id="KW-0963">Cytoplasm</keyword>
<comment type="similarity">
    <text evidence="5 7 9">Belongs to the PTH family.</text>
</comment>
<keyword evidence="2 7" id="KW-0820">tRNA-binding</keyword>
<evidence type="ECO:0000256" key="9">
    <source>
        <dbReference type="RuleBase" id="RU004320"/>
    </source>
</evidence>
<proteinExistence type="inferred from homology"/>
<dbReference type="PANTHER" id="PTHR17224:SF1">
    <property type="entry name" value="PEPTIDYL-TRNA HYDROLASE"/>
    <property type="match status" value="1"/>
</dbReference>
<dbReference type="InterPro" id="IPR018171">
    <property type="entry name" value="Pept_tRNA_hydro_CS"/>
</dbReference>
<name>A0A1F5SZK9_9BACT</name>
<dbReference type="PROSITE" id="PS01196">
    <property type="entry name" value="PEPT_TRNA_HYDROL_2"/>
    <property type="match status" value="1"/>
</dbReference>
<protein>
    <recommendedName>
        <fullName evidence="6 7">Peptidyl-tRNA hydrolase</fullName>
        <shortName evidence="7">Pth</shortName>
        <ecNumber evidence="1 7">3.1.1.29</ecNumber>
    </recommendedName>
</protein>
<dbReference type="GO" id="GO:0000049">
    <property type="term" value="F:tRNA binding"/>
    <property type="evidence" value="ECO:0007669"/>
    <property type="project" value="UniProtKB-UniRule"/>
</dbReference>
<dbReference type="AlphaFoldDB" id="A0A1F5SZK9"/>
<dbReference type="Gene3D" id="3.40.50.1470">
    <property type="entry name" value="Peptidyl-tRNA hydrolase"/>
    <property type="match status" value="1"/>
</dbReference>
<feature type="active site" description="Proton acceptor" evidence="7">
    <location>
        <position position="19"/>
    </location>
</feature>
<comment type="caution">
    <text evidence="10">The sequence shown here is derived from an EMBL/GenBank/DDBJ whole genome shotgun (WGS) entry which is preliminary data.</text>
</comment>
<dbReference type="NCBIfam" id="TIGR00447">
    <property type="entry name" value="pth"/>
    <property type="match status" value="1"/>
</dbReference>
<dbReference type="Proteomes" id="UP000179001">
    <property type="component" value="Unassembled WGS sequence"/>
</dbReference>
<evidence type="ECO:0000256" key="6">
    <source>
        <dbReference type="ARBA" id="ARBA00050038"/>
    </source>
</evidence>
<keyword evidence="4 7" id="KW-0694">RNA-binding</keyword>
<evidence type="ECO:0000256" key="7">
    <source>
        <dbReference type="HAMAP-Rule" id="MF_00083"/>
    </source>
</evidence>
<evidence type="ECO:0000256" key="8">
    <source>
        <dbReference type="RuleBase" id="RU000673"/>
    </source>
</evidence>
<evidence type="ECO:0000256" key="3">
    <source>
        <dbReference type="ARBA" id="ARBA00022801"/>
    </source>
</evidence>
<dbReference type="HAMAP" id="MF_00083">
    <property type="entry name" value="Pept_tRNA_hydro_bact"/>
    <property type="match status" value="1"/>
</dbReference>
<comment type="catalytic activity">
    <reaction evidence="7 8">
        <text>an N-acyl-L-alpha-aminoacyl-tRNA + H2O = an N-acyl-L-amino acid + a tRNA + H(+)</text>
        <dbReference type="Rhea" id="RHEA:54448"/>
        <dbReference type="Rhea" id="RHEA-COMP:10123"/>
        <dbReference type="Rhea" id="RHEA-COMP:13883"/>
        <dbReference type="ChEBI" id="CHEBI:15377"/>
        <dbReference type="ChEBI" id="CHEBI:15378"/>
        <dbReference type="ChEBI" id="CHEBI:59874"/>
        <dbReference type="ChEBI" id="CHEBI:78442"/>
        <dbReference type="ChEBI" id="CHEBI:138191"/>
        <dbReference type="EC" id="3.1.1.29"/>
    </reaction>
</comment>
<comment type="function">
    <text evidence="7">Hydrolyzes ribosome-free peptidyl-tRNAs (with 1 or more amino acids incorporated), which drop off the ribosome during protein synthesis, or as a result of ribosome stalling.</text>
</comment>
<organism evidence="10 11">
    <name type="scientific">Candidatus Falkowbacteria bacterium RIFOXYC2_FULL_36_12</name>
    <dbReference type="NCBI Taxonomy" id="1798002"/>
    <lineage>
        <taxon>Bacteria</taxon>
        <taxon>Candidatus Falkowiibacteriota</taxon>
    </lineage>
</organism>
<comment type="subunit">
    <text evidence="7">Monomer.</text>
</comment>
<feature type="binding site" evidence="7">
    <location>
        <position position="14"/>
    </location>
    <ligand>
        <name>tRNA</name>
        <dbReference type="ChEBI" id="CHEBI:17843"/>
    </ligand>
</feature>
<evidence type="ECO:0000256" key="4">
    <source>
        <dbReference type="ARBA" id="ARBA00022884"/>
    </source>
</evidence>
<comment type="subcellular location">
    <subcellularLocation>
        <location evidence="7">Cytoplasm</location>
    </subcellularLocation>
</comment>
<dbReference type="GO" id="GO:0005737">
    <property type="term" value="C:cytoplasm"/>
    <property type="evidence" value="ECO:0007669"/>
    <property type="project" value="UniProtKB-SubCell"/>
</dbReference>